<dbReference type="EMBL" id="CP034464">
    <property type="protein sequence ID" value="AZP10734.1"/>
    <property type="molecule type" value="Genomic_DNA"/>
</dbReference>
<feature type="domain" description="N-acetyltransferase" evidence="2">
    <location>
        <begin position="10"/>
        <end position="144"/>
    </location>
</feature>
<dbReference type="KEGG" id="upv:EJN92_01010"/>
<evidence type="ECO:0000256" key="1">
    <source>
        <dbReference type="SAM" id="Phobius"/>
    </source>
</evidence>
<keyword evidence="4" id="KW-1185">Reference proteome</keyword>
<dbReference type="Proteomes" id="UP000275663">
    <property type="component" value="Chromosome"/>
</dbReference>
<dbReference type="InterPro" id="IPR016181">
    <property type="entry name" value="Acyl_CoA_acyltransferase"/>
</dbReference>
<evidence type="ECO:0000259" key="2">
    <source>
        <dbReference type="PROSITE" id="PS51186"/>
    </source>
</evidence>
<accession>A0A3S9HEZ8</accession>
<feature type="transmembrane region" description="Helical" evidence="1">
    <location>
        <begin position="20"/>
        <end position="43"/>
    </location>
</feature>
<keyword evidence="3" id="KW-0808">Transferase</keyword>
<dbReference type="AlphaFoldDB" id="A0A3S9HEZ8"/>
<dbReference type="InterPro" id="IPR000182">
    <property type="entry name" value="GNAT_dom"/>
</dbReference>
<dbReference type="Pfam" id="PF00583">
    <property type="entry name" value="Acetyltransf_1"/>
    <property type="match status" value="1"/>
</dbReference>
<keyword evidence="1" id="KW-0812">Transmembrane</keyword>
<dbReference type="CDD" id="cd04301">
    <property type="entry name" value="NAT_SF"/>
    <property type="match status" value="1"/>
</dbReference>
<organism evidence="3 4">
    <name type="scientific">Undibacterium parvum</name>
    <dbReference type="NCBI Taxonomy" id="401471"/>
    <lineage>
        <taxon>Bacteria</taxon>
        <taxon>Pseudomonadati</taxon>
        <taxon>Pseudomonadota</taxon>
        <taxon>Betaproteobacteria</taxon>
        <taxon>Burkholderiales</taxon>
        <taxon>Oxalobacteraceae</taxon>
        <taxon>Undibacterium</taxon>
    </lineage>
</organism>
<dbReference type="GO" id="GO:0016747">
    <property type="term" value="F:acyltransferase activity, transferring groups other than amino-acyl groups"/>
    <property type="evidence" value="ECO:0007669"/>
    <property type="project" value="InterPro"/>
</dbReference>
<dbReference type="Gene3D" id="3.40.630.30">
    <property type="match status" value="1"/>
</dbReference>
<sequence>MRSPSRWRTFLVSPFSYFGVLMLSIIEITISTFVTNSMLRGLAERAKNGRSRMFIAKISECDVGFLCYDNWSDQSLGFIYELFVLPEYRGRGIGSKLLSYSEELAKSLHCESIRLEPRPFDRTIDSSWLISWYIGKGYMSMPNDPAKMEKLLVTKEA</sequence>
<name>A0A3S9HEZ8_9BURK</name>
<dbReference type="SUPFAM" id="SSF55729">
    <property type="entry name" value="Acyl-CoA N-acyltransferases (Nat)"/>
    <property type="match status" value="1"/>
</dbReference>
<dbReference type="PROSITE" id="PS51186">
    <property type="entry name" value="GNAT"/>
    <property type="match status" value="1"/>
</dbReference>
<evidence type="ECO:0000313" key="3">
    <source>
        <dbReference type="EMBL" id="AZP10734.1"/>
    </source>
</evidence>
<gene>
    <name evidence="3" type="ORF">EJN92_01010</name>
</gene>
<keyword evidence="1" id="KW-0472">Membrane</keyword>
<proteinExistence type="predicted"/>
<protein>
    <submittedName>
        <fullName evidence="3">N-acetyltransferase</fullName>
    </submittedName>
</protein>
<reference evidence="3 4" key="1">
    <citation type="journal article" date="2011" name="Int. J. Syst. Evol. Microbiol.">
        <title>Description of Undibacterium oligocarboniphilum sp. nov., isolated from purified water, and Undibacterium pigrum strain CCUG 49012 as the type strain of Undibacterium parvum sp. nov., and emended descriptions of the genus Undibacterium and the species Undibacterium pigrum.</title>
        <authorList>
            <person name="Eder W."/>
            <person name="Wanner G."/>
            <person name="Ludwig W."/>
            <person name="Busse H.J."/>
            <person name="Ziemke-Kageler F."/>
            <person name="Lang E."/>
        </authorList>
    </citation>
    <scope>NUCLEOTIDE SEQUENCE [LARGE SCALE GENOMIC DNA]</scope>
    <source>
        <strain evidence="3 4">DSM 23061</strain>
    </source>
</reference>
<evidence type="ECO:0000313" key="4">
    <source>
        <dbReference type="Proteomes" id="UP000275663"/>
    </source>
</evidence>
<keyword evidence="1" id="KW-1133">Transmembrane helix</keyword>